<dbReference type="PROSITE" id="PS50262">
    <property type="entry name" value="G_PROTEIN_RECEP_F1_2"/>
    <property type="match status" value="1"/>
</dbReference>
<sequence>MPVGVQCWTALTILLAGVLANVYLGLYMSEKCRKSLDGIRVLICNQVFANLLGLFSHAFLPTHNERLRESGTRLDYLCKIMPSLGFLGVAVSLSNLACICVAYYYNKKNRVVLSRRSACLIVLNLWFIAILLTTPLTISLDSLEITFNKTSAKMCAIVWQNQHYEEMYMDYVFTFKFLIPLLVIFTICLKIELLSLQSRKILSRFPNLPALLVDILAVTCLFLLVYFYPLHNASREKPSVFVKVFGSATTFTVIRIFELIGLTNCSIVPVVLKSCVDEYAKVSDVQKKTRDYVAVLSKDESECTLALPSAIVNVVTYDVLTENMVADELKSSPKTEGVKVLITL</sequence>
<comment type="subcellular location">
    <subcellularLocation>
        <location evidence="1">Membrane</location>
        <topology evidence="1">Multi-pass membrane protein</topology>
    </subcellularLocation>
</comment>
<dbReference type="PANTHER" id="PTHR24235:SF29">
    <property type="entry name" value="GH23382P"/>
    <property type="match status" value="1"/>
</dbReference>
<evidence type="ECO:0000256" key="2">
    <source>
        <dbReference type="ARBA" id="ARBA00022692"/>
    </source>
</evidence>
<evidence type="ECO:0000256" key="6">
    <source>
        <dbReference type="ARBA" id="ARBA00023170"/>
    </source>
</evidence>
<evidence type="ECO:0000256" key="4">
    <source>
        <dbReference type="ARBA" id="ARBA00023040"/>
    </source>
</evidence>
<dbReference type="EMBL" id="CACRXK020010437">
    <property type="protein sequence ID" value="CAB4019405.1"/>
    <property type="molecule type" value="Genomic_DNA"/>
</dbReference>
<dbReference type="AlphaFoldDB" id="A0A7D9F016"/>
<evidence type="ECO:0000313" key="9">
    <source>
        <dbReference type="Proteomes" id="UP001152795"/>
    </source>
</evidence>
<dbReference type="Gene3D" id="1.20.1070.10">
    <property type="entry name" value="Rhodopsin 7-helix transmembrane proteins"/>
    <property type="match status" value="1"/>
</dbReference>
<dbReference type="CDD" id="cd00637">
    <property type="entry name" value="7tm_classA_rhodopsin-like"/>
    <property type="match status" value="1"/>
</dbReference>
<dbReference type="InterPro" id="IPR017452">
    <property type="entry name" value="GPCR_Rhodpsn_7TM"/>
</dbReference>
<keyword evidence="2" id="KW-0812">Transmembrane</keyword>
<dbReference type="PANTHER" id="PTHR24235">
    <property type="entry name" value="NEUROPEPTIDE Y RECEPTOR"/>
    <property type="match status" value="1"/>
</dbReference>
<comment type="caution">
    <text evidence="8">The sequence shown here is derived from an EMBL/GenBank/DDBJ whole genome shotgun (WGS) entry which is preliminary data.</text>
</comment>
<evidence type="ECO:0000256" key="7">
    <source>
        <dbReference type="ARBA" id="ARBA00023224"/>
    </source>
</evidence>
<gene>
    <name evidence="8" type="ORF">PACLA_8A060772</name>
</gene>
<evidence type="ECO:0000256" key="1">
    <source>
        <dbReference type="ARBA" id="ARBA00004141"/>
    </source>
</evidence>
<dbReference type="Proteomes" id="UP001152795">
    <property type="component" value="Unassembled WGS sequence"/>
</dbReference>
<evidence type="ECO:0000313" key="8">
    <source>
        <dbReference type="EMBL" id="CAB4019405.1"/>
    </source>
</evidence>
<dbReference type="GO" id="GO:0016020">
    <property type="term" value="C:membrane"/>
    <property type="evidence" value="ECO:0007669"/>
    <property type="project" value="UniProtKB-SubCell"/>
</dbReference>
<keyword evidence="5" id="KW-0472">Membrane</keyword>
<dbReference type="SUPFAM" id="SSF81321">
    <property type="entry name" value="Family A G protein-coupled receptor-like"/>
    <property type="match status" value="1"/>
</dbReference>
<keyword evidence="9" id="KW-1185">Reference proteome</keyword>
<reference evidence="8" key="1">
    <citation type="submission" date="2020-04" db="EMBL/GenBank/DDBJ databases">
        <authorList>
            <person name="Alioto T."/>
            <person name="Alioto T."/>
            <person name="Gomez Garrido J."/>
        </authorList>
    </citation>
    <scope>NUCLEOTIDE SEQUENCE</scope>
    <source>
        <strain evidence="8">A484AB</strain>
    </source>
</reference>
<dbReference type="Pfam" id="PF00001">
    <property type="entry name" value="7tm_1"/>
    <property type="match status" value="1"/>
</dbReference>
<dbReference type="GO" id="GO:0004930">
    <property type="term" value="F:G protein-coupled receptor activity"/>
    <property type="evidence" value="ECO:0007669"/>
    <property type="project" value="UniProtKB-KW"/>
</dbReference>
<keyword evidence="7" id="KW-0807">Transducer</keyword>
<proteinExistence type="predicted"/>
<dbReference type="InterPro" id="IPR000276">
    <property type="entry name" value="GPCR_Rhodpsn"/>
</dbReference>
<organism evidence="8 9">
    <name type="scientific">Paramuricea clavata</name>
    <name type="common">Red gorgonian</name>
    <name type="synonym">Violescent sea-whip</name>
    <dbReference type="NCBI Taxonomy" id="317549"/>
    <lineage>
        <taxon>Eukaryota</taxon>
        <taxon>Metazoa</taxon>
        <taxon>Cnidaria</taxon>
        <taxon>Anthozoa</taxon>
        <taxon>Octocorallia</taxon>
        <taxon>Malacalcyonacea</taxon>
        <taxon>Plexauridae</taxon>
        <taxon>Paramuricea</taxon>
    </lineage>
</organism>
<name>A0A7D9F016_PARCT</name>
<evidence type="ECO:0000256" key="3">
    <source>
        <dbReference type="ARBA" id="ARBA00022989"/>
    </source>
</evidence>
<keyword evidence="6" id="KW-0675">Receptor</keyword>
<evidence type="ECO:0000256" key="5">
    <source>
        <dbReference type="ARBA" id="ARBA00023136"/>
    </source>
</evidence>
<protein>
    <submittedName>
        <fullName evidence="8">Partial</fullName>
    </submittedName>
</protein>
<keyword evidence="3" id="KW-1133">Transmembrane helix</keyword>
<accession>A0A7D9F016</accession>
<keyword evidence="4" id="KW-0297">G-protein coupled receptor</keyword>